<keyword evidence="1" id="KW-0812">Transmembrane</keyword>
<dbReference type="EMBL" id="JADZLT010000049">
    <property type="protein sequence ID" value="MBH0237718.1"/>
    <property type="molecule type" value="Genomic_DNA"/>
</dbReference>
<evidence type="ECO:0000313" key="4">
    <source>
        <dbReference type="EMBL" id="MBH0237718.1"/>
    </source>
</evidence>
<feature type="transmembrane region" description="Helical" evidence="1">
    <location>
        <begin position="827"/>
        <end position="848"/>
    </location>
</feature>
<accession>A0A931I2J9</accession>
<evidence type="ECO:0000259" key="3">
    <source>
        <dbReference type="Pfam" id="PF00550"/>
    </source>
</evidence>
<feature type="domain" description="Carrier" evidence="3">
    <location>
        <begin position="498"/>
        <end position="542"/>
    </location>
</feature>
<feature type="transmembrane region" description="Helical" evidence="1">
    <location>
        <begin position="581"/>
        <end position="598"/>
    </location>
</feature>
<feature type="transmembrane region" description="Helical" evidence="1">
    <location>
        <begin position="658"/>
        <end position="681"/>
    </location>
</feature>
<dbReference type="SUPFAM" id="SSF56801">
    <property type="entry name" value="Acetyl-CoA synthetase-like"/>
    <property type="match status" value="1"/>
</dbReference>
<dbReference type="InterPro" id="IPR050237">
    <property type="entry name" value="ATP-dep_AMP-bd_enzyme"/>
</dbReference>
<feature type="transmembrane region" description="Helical" evidence="1">
    <location>
        <begin position="794"/>
        <end position="815"/>
    </location>
</feature>
<feature type="domain" description="AMP-dependent synthetase/ligase" evidence="2">
    <location>
        <begin position="11"/>
        <end position="344"/>
    </location>
</feature>
<name>A0A931I2J9_9HYPH</name>
<dbReference type="InterPro" id="IPR009081">
    <property type="entry name" value="PP-bd_ACP"/>
</dbReference>
<dbReference type="Pfam" id="PF00550">
    <property type="entry name" value="PP-binding"/>
    <property type="match status" value="1"/>
</dbReference>
<dbReference type="RefSeq" id="WP_197310798.1">
    <property type="nucleotide sequence ID" value="NZ_JADZLT010000049.1"/>
</dbReference>
<dbReference type="InterPro" id="IPR036736">
    <property type="entry name" value="ACP-like_sf"/>
</dbReference>
<proteinExistence type="predicted"/>
<evidence type="ECO:0000256" key="1">
    <source>
        <dbReference type="SAM" id="Phobius"/>
    </source>
</evidence>
<evidence type="ECO:0000313" key="5">
    <source>
        <dbReference type="Proteomes" id="UP000631694"/>
    </source>
</evidence>
<comment type="caution">
    <text evidence="4">The sequence shown here is derived from an EMBL/GenBank/DDBJ whole genome shotgun (WGS) entry which is preliminary data.</text>
</comment>
<dbReference type="Gene3D" id="3.40.50.12780">
    <property type="entry name" value="N-terminal domain of ligase-like"/>
    <property type="match status" value="1"/>
</dbReference>
<feature type="transmembrane region" description="Helical" evidence="1">
    <location>
        <begin position="768"/>
        <end position="785"/>
    </location>
</feature>
<dbReference type="PANTHER" id="PTHR43767">
    <property type="entry name" value="LONG-CHAIN-FATTY-ACID--COA LIGASE"/>
    <property type="match status" value="1"/>
</dbReference>
<keyword evidence="1" id="KW-0472">Membrane</keyword>
<feature type="transmembrane region" description="Helical" evidence="1">
    <location>
        <begin position="745"/>
        <end position="762"/>
    </location>
</feature>
<keyword evidence="5" id="KW-1185">Reference proteome</keyword>
<organism evidence="4 5">
    <name type="scientific">Methylobrevis albus</name>
    <dbReference type="NCBI Taxonomy" id="2793297"/>
    <lineage>
        <taxon>Bacteria</taxon>
        <taxon>Pseudomonadati</taxon>
        <taxon>Pseudomonadota</taxon>
        <taxon>Alphaproteobacteria</taxon>
        <taxon>Hyphomicrobiales</taxon>
        <taxon>Pleomorphomonadaceae</taxon>
        <taxon>Methylobrevis</taxon>
    </lineage>
</organism>
<protein>
    <submittedName>
        <fullName evidence="4">AMP-binding protein</fullName>
    </submittedName>
</protein>
<dbReference type="InterPro" id="IPR000873">
    <property type="entry name" value="AMP-dep_synth/lig_dom"/>
</dbReference>
<keyword evidence="1" id="KW-1133">Transmembrane helix</keyword>
<dbReference type="AlphaFoldDB" id="A0A931I2J9"/>
<evidence type="ECO:0000259" key="2">
    <source>
        <dbReference type="Pfam" id="PF00501"/>
    </source>
</evidence>
<feature type="transmembrane region" description="Helical" evidence="1">
    <location>
        <begin position="693"/>
        <end position="712"/>
    </location>
</feature>
<dbReference type="Proteomes" id="UP000631694">
    <property type="component" value="Unassembled WGS sequence"/>
</dbReference>
<dbReference type="Pfam" id="PF00501">
    <property type="entry name" value="AMP-binding"/>
    <property type="match status" value="1"/>
</dbReference>
<gene>
    <name evidence="4" type="ORF">I5731_07795</name>
</gene>
<dbReference type="PANTHER" id="PTHR43767:SF10">
    <property type="entry name" value="SURFACTIN SYNTHASE SUBUNIT 1"/>
    <property type="match status" value="1"/>
</dbReference>
<dbReference type="InterPro" id="IPR042099">
    <property type="entry name" value="ANL_N_sf"/>
</dbReference>
<sequence length="874" mass="91008">MMAAVTFVADLARYGAAPALVVDGQPPISHAELAARAARFGAGLAARLGPGKHLVAIEAAASEHAVVAYLGTLGAGHAVLLLPPDDEVAVAAAEATYRPDTVFRRAGGRWRLMDGAVDAGAPRRGADAALHPDLALVMTTSGSTGHGKGVRISAEALSANAAAIAATLGLSRDDRASLLLPLHYCYGLSVLNAHLAAGGSVHLAGRSVLAPDFAAAFEAAGCTTLAGVPFTFELLERTGFRERLPATLRLMTVAGGRPDSRIVARYEAALAARGGRMFVMYGQTEATARMAILPAATALGRPDCIGEAIPGGSFLLRDDAGRVIDGPGGPGELVYRGPNVMMGYAEIRADLARGAEVEELATGDLACREPDGLYRLVGRRRRISKIAGVRVGHDALEAALAERGIAAAVVGDDARVLAAYTTDVAPAEVTALLAAAGRLTGAQVAAIRLGELPRLASGKIDYEQLRGHLAAAATTPARRAAGEPLLEVYRRSFFPHPVAESDSFAGLGGDSLRHVEIAMALERRLGAVPAGWEAQTVAALAAQAPAGRGGRMPVPTEILLRPLAILLVVIQHATLWPVPGGAAAMMVLIGFGLARFQLPSLAAGDVGRVFRPLALVLPPYFAIVAAYTLAWGEVPWASVFLTGNFGLADPVHHSMVPYLYWFVEAYAQLLLVVAGLFLVPAVRRAAAADPFRLGLWLLAGALLLRAGSEAIWPLGGRAIFTLPHVALLAAFGWCAALAGTSRRRLLVLGLAVAVMPVLAYAGGNWTGSWVKFGLQVLVLAALLYLPQVPLPRRLAAPVLALAAAGYHVYLVHRFVPELLLAPLEPQLPHGVFTLLAVTGGVGLGLLAWRAEARLRALLRGRRSRAARPAVGAGA</sequence>
<feature type="transmembrane region" description="Helical" evidence="1">
    <location>
        <begin position="610"/>
        <end position="630"/>
    </location>
</feature>
<dbReference type="SUPFAM" id="SSF47336">
    <property type="entry name" value="ACP-like"/>
    <property type="match status" value="1"/>
</dbReference>
<feature type="transmembrane region" description="Helical" evidence="1">
    <location>
        <begin position="718"/>
        <end position="738"/>
    </location>
</feature>
<reference evidence="4" key="1">
    <citation type="submission" date="2020-12" db="EMBL/GenBank/DDBJ databases">
        <title>Methylobrevis albus sp. nov., isolated from fresh water lack sediment.</title>
        <authorList>
            <person name="Zou Q."/>
        </authorList>
    </citation>
    <scope>NUCLEOTIDE SEQUENCE</scope>
    <source>
        <strain evidence="4">L22</strain>
    </source>
</reference>